<evidence type="ECO:0000256" key="1">
    <source>
        <dbReference type="SAM" id="SignalP"/>
    </source>
</evidence>
<feature type="chain" id="PRO_5008130804" evidence="1">
    <location>
        <begin position="29"/>
        <end position="213"/>
    </location>
</feature>
<proteinExistence type="predicted"/>
<name>A0A182P517_9DIPT</name>
<keyword evidence="1" id="KW-0732">Signal</keyword>
<protein>
    <submittedName>
        <fullName evidence="2">Uncharacterized protein</fullName>
    </submittedName>
</protein>
<accession>A0A182P517</accession>
<reference evidence="2" key="2">
    <citation type="submission" date="2020-05" db="UniProtKB">
        <authorList>
            <consortium name="EnsemblMetazoa"/>
        </authorList>
    </citation>
    <scope>IDENTIFICATION</scope>
    <source>
        <strain evidence="2">Epiroticus2</strain>
    </source>
</reference>
<evidence type="ECO:0000313" key="2">
    <source>
        <dbReference type="EnsemblMetazoa" id="AEPI002004-PA"/>
    </source>
</evidence>
<dbReference type="VEuPathDB" id="VectorBase:AEPI002004"/>
<dbReference type="AlphaFoldDB" id="A0A182P517"/>
<keyword evidence="3" id="KW-1185">Reference proteome</keyword>
<reference evidence="3" key="1">
    <citation type="submission" date="2013-03" db="EMBL/GenBank/DDBJ databases">
        <title>The Genome Sequence of Anopheles epiroticus epiroticus2.</title>
        <authorList>
            <consortium name="The Broad Institute Genomics Platform"/>
            <person name="Neafsey D.E."/>
            <person name="Howell P."/>
            <person name="Walker B."/>
            <person name="Young S.K."/>
            <person name="Zeng Q."/>
            <person name="Gargeya S."/>
            <person name="Fitzgerald M."/>
            <person name="Haas B."/>
            <person name="Abouelleil A."/>
            <person name="Allen A.W."/>
            <person name="Alvarado L."/>
            <person name="Arachchi H.M."/>
            <person name="Berlin A.M."/>
            <person name="Chapman S.B."/>
            <person name="Gainer-Dewar J."/>
            <person name="Goldberg J."/>
            <person name="Griggs A."/>
            <person name="Gujja S."/>
            <person name="Hansen M."/>
            <person name="Howarth C."/>
            <person name="Imamovic A."/>
            <person name="Ireland A."/>
            <person name="Larimer J."/>
            <person name="McCowan C."/>
            <person name="Murphy C."/>
            <person name="Pearson M."/>
            <person name="Poon T.W."/>
            <person name="Priest M."/>
            <person name="Roberts A."/>
            <person name="Saif S."/>
            <person name="Shea T."/>
            <person name="Sisk P."/>
            <person name="Sykes S."/>
            <person name="Wortman J."/>
            <person name="Nusbaum C."/>
            <person name="Birren B."/>
        </authorList>
    </citation>
    <scope>NUCLEOTIDE SEQUENCE [LARGE SCALE GENOMIC DNA]</scope>
    <source>
        <strain evidence="3">Epiroticus2</strain>
    </source>
</reference>
<dbReference type="EnsemblMetazoa" id="AEPI002004-RA">
    <property type="protein sequence ID" value="AEPI002004-PA"/>
    <property type="gene ID" value="AEPI002004"/>
</dbReference>
<feature type="signal peptide" evidence="1">
    <location>
        <begin position="1"/>
        <end position="28"/>
    </location>
</feature>
<sequence>MRLTLRLNLIVWIGCCACLLLQARWVVAADHDPPPGNRPIQLDDIERDNLNSERQVFKKEAIAQQHGASSSQSNNHYSVQIQHHPGSTAGAHSSVKYVTPLPGSPAQTLTYAKDHAVPQQYVSIQQQQQHQPFQHHIQQQQVPQVHEDHSTYTVPSRQSLLQPVIGGGAPASPYLTPQPQYVYVQARPQQLPQYAADNNLPQSLLHILPQNSQ</sequence>
<dbReference type="Proteomes" id="UP000075885">
    <property type="component" value="Unassembled WGS sequence"/>
</dbReference>
<organism evidence="2 3">
    <name type="scientific">Anopheles epiroticus</name>
    <dbReference type="NCBI Taxonomy" id="199890"/>
    <lineage>
        <taxon>Eukaryota</taxon>
        <taxon>Metazoa</taxon>
        <taxon>Ecdysozoa</taxon>
        <taxon>Arthropoda</taxon>
        <taxon>Hexapoda</taxon>
        <taxon>Insecta</taxon>
        <taxon>Pterygota</taxon>
        <taxon>Neoptera</taxon>
        <taxon>Endopterygota</taxon>
        <taxon>Diptera</taxon>
        <taxon>Nematocera</taxon>
        <taxon>Culicoidea</taxon>
        <taxon>Culicidae</taxon>
        <taxon>Anophelinae</taxon>
        <taxon>Anopheles</taxon>
    </lineage>
</organism>
<evidence type="ECO:0000313" key="3">
    <source>
        <dbReference type="Proteomes" id="UP000075885"/>
    </source>
</evidence>